<dbReference type="AlphaFoldDB" id="A0A016UJJ7"/>
<evidence type="ECO:0000313" key="2">
    <source>
        <dbReference type="Proteomes" id="UP000024635"/>
    </source>
</evidence>
<accession>A0A016UJJ7</accession>
<evidence type="ECO:0000313" key="1">
    <source>
        <dbReference type="EMBL" id="EYC15012.1"/>
    </source>
</evidence>
<keyword evidence="2" id="KW-1185">Reference proteome</keyword>
<dbReference type="EMBL" id="JARK01001374">
    <property type="protein sequence ID" value="EYC15012.1"/>
    <property type="molecule type" value="Genomic_DNA"/>
</dbReference>
<organism evidence="1 2">
    <name type="scientific">Ancylostoma ceylanicum</name>
    <dbReference type="NCBI Taxonomy" id="53326"/>
    <lineage>
        <taxon>Eukaryota</taxon>
        <taxon>Metazoa</taxon>
        <taxon>Ecdysozoa</taxon>
        <taxon>Nematoda</taxon>
        <taxon>Chromadorea</taxon>
        <taxon>Rhabditida</taxon>
        <taxon>Rhabditina</taxon>
        <taxon>Rhabditomorpha</taxon>
        <taxon>Strongyloidea</taxon>
        <taxon>Ancylostomatidae</taxon>
        <taxon>Ancylostomatinae</taxon>
        <taxon>Ancylostoma</taxon>
    </lineage>
</organism>
<protein>
    <submittedName>
        <fullName evidence="1">Uncharacterized protein</fullName>
    </submittedName>
</protein>
<dbReference type="Proteomes" id="UP000024635">
    <property type="component" value="Unassembled WGS sequence"/>
</dbReference>
<sequence length="142" mass="16314">MLQSNYLDLAAIAPLKVGAAVLQALTFHRRLYKRIDFPTKTMFFPRGSARTRTKPLRFSPLSRSPACPRDSRAGACAECRLNDTEMKMLRWMAGVARHQPLQSRHPPGFGVTAVKEKLFEARLRCYDHMHKTDNDREAWIRS</sequence>
<name>A0A016UJJ7_9BILA</name>
<reference evidence="2" key="1">
    <citation type="journal article" date="2015" name="Nat. Genet.">
        <title>The genome and transcriptome of the zoonotic hookworm Ancylostoma ceylanicum identify infection-specific gene families.</title>
        <authorList>
            <person name="Schwarz E.M."/>
            <person name="Hu Y."/>
            <person name="Antoshechkin I."/>
            <person name="Miller M.M."/>
            <person name="Sternberg P.W."/>
            <person name="Aroian R.V."/>
        </authorList>
    </citation>
    <scope>NUCLEOTIDE SEQUENCE</scope>
    <source>
        <strain evidence="2">HY135</strain>
    </source>
</reference>
<proteinExistence type="predicted"/>
<gene>
    <name evidence="1" type="primary">Acey_s0038.g3579</name>
    <name evidence="1" type="ORF">Y032_0038g3579</name>
</gene>
<comment type="caution">
    <text evidence="1">The sequence shown here is derived from an EMBL/GenBank/DDBJ whole genome shotgun (WGS) entry which is preliminary data.</text>
</comment>